<keyword evidence="1" id="KW-0732">Signal</keyword>
<dbReference type="Pfam" id="PF13343">
    <property type="entry name" value="SBP_bac_6"/>
    <property type="match status" value="1"/>
</dbReference>
<dbReference type="GO" id="GO:0030288">
    <property type="term" value="C:outer membrane-bounded periplasmic space"/>
    <property type="evidence" value="ECO:0007669"/>
    <property type="project" value="TreeGrafter"/>
</dbReference>
<dbReference type="GO" id="GO:0030975">
    <property type="term" value="F:thiamine binding"/>
    <property type="evidence" value="ECO:0007669"/>
    <property type="project" value="TreeGrafter"/>
</dbReference>
<dbReference type="OrthoDB" id="366726at2"/>
<dbReference type="Gene3D" id="3.40.190.10">
    <property type="entry name" value="Periplasmic binding protein-like II"/>
    <property type="match status" value="2"/>
</dbReference>
<comment type="caution">
    <text evidence="3">The sequence shown here is derived from an EMBL/GenBank/DDBJ whole genome shotgun (WGS) entry which is preliminary data.</text>
</comment>
<dbReference type="GO" id="GO:0015888">
    <property type="term" value="P:thiamine transport"/>
    <property type="evidence" value="ECO:0007669"/>
    <property type="project" value="TreeGrafter"/>
</dbReference>
<organism evidence="3 4">
    <name type="scientific">Cryptosporangium phraense</name>
    <dbReference type="NCBI Taxonomy" id="2593070"/>
    <lineage>
        <taxon>Bacteria</taxon>
        <taxon>Bacillati</taxon>
        <taxon>Actinomycetota</taxon>
        <taxon>Actinomycetes</taxon>
        <taxon>Cryptosporangiales</taxon>
        <taxon>Cryptosporangiaceae</taxon>
        <taxon>Cryptosporangium</taxon>
    </lineage>
</organism>
<proteinExistence type="predicted"/>
<gene>
    <name evidence="3" type="ORF">FL583_20740</name>
</gene>
<feature type="compositionally biased region" description="Polar residues" evidence="2">
    <location>
        <begin position="1"/>
        <end position="14"/>
    </location>
</feature>
<feature type="region of interest" description="Disordered" evidence="2">
    <location>
        <begin position="1"/>
        <end position="50"/>
    </location>
</feature>
<sequence>MSDRAWSQNGNSYGAQAHHGGTKLQVPPSFAGPPRTVQGNRPREGGPVRNPLARRFSRVAALTTAAALALAITACSPPEKNDDSSSSGDTAKAATATSAKDLGSLDDLVAAAKKEGALNVIALPPDWANYGNIIKAFESKYGLKVTSAQPDASSADEITAAKQLKGQDRAPDVFDLSPAVAAANTDLFAPYQTEKFADIPADLKDPKGTWVNDYGGYMSIGYDSAKVPAPASIADLLKPAYKGKVALNGDPTQAGAAFSGVVMAALGNGGSADDIAPGVEFFKKLKAAGNFLPVDPTPATIESGQTPVVIDWDYLNVAEAAKLTTWKTVVPANAVLGSYYVQAISKDAPHPAAARLWQEFLYSDEGQNLWLAGGARPVRADSMEKAGTIDKAAYGKLPAVTGTPVFQTDEQTTKTKEYLAANWAKAVA</sequence>
<accession>A0A545APQ9</accession>
<dbReference type="Proteomes" id="UP000317982">
    <property type="component" value="Unassembled WGS sequence"/>
</dbReference>
<dbReference type="AlphaFoldDB" id="A0A545APQ9"/>
<evidence type="ECO:0000313" key="4">
    <source>
        <dbReference type="Proteomes" id="UP000317982"/>
    </source>
</evidence>
<dbReference type="GO" id="GO:0030976">
    <property type="term" value="F:thiamine pyrophosphate binding"/>
    <property type="evidence" value="ECO:0007669"/>
    <property type="project" value="TreeGrafter"/>
</dbReference>
<keyword evidence="4" id="KW-1185">Reference proteome</keyword>
<evidence type="ECO:0000256" key="1">
    <source>
        <dbReference type="ARBA" id="ARBA00022729"/>
    </source>
</evidence>
<reference evidence="3 4" key="1">
    <citation type="submission" date="2019-07" db="EMBL/GenBank/DDBJ databases">
        <title>Cryptosporangium phraense sp. nov., isolated from plant litter.</title>
        <authorList>
            <person name="Suriyachadkun C."/>
        </authorList>
    </citation>
    <scope>NUCLEOTIDE SEQUENCE [LARGE SCALE GENOMIC DNA]</scope>
    <source>
        <strain evidence="3 4">A-T 5661</strain>
    </source>
</reference>
<dbReference type="SUPFAM" id="SSF53850">
    <property type="entry name" value="Periplasmic binding protein-like II"/>
    <property type="match status" value="1"/>
</dbReference>
<evidence type="ECO:0000256" key="2">
    <source>
        <dbReference type="SAM" id="MobiDB-lite"/>
    </source>
</evidence>
<dbReference type="InParanoid" id="A0A545APQ9"/>
<dbReference type="EMBL" id="VIRS01000014">
    <property type="protein sequence ID" value="TQS43270.1"/>
    <property type="molecule type" value="Genomic_DNA"/>
</dbReference>
<evidence type="ECO:0000313" key="3">
    <source>
        <dbReference type="EMBL" id="TQS43270.1"/>
    </source>
</evidence>
<protein>
    <submittedName>
        <fullName evidence="3">ABC transporter substrate-binding protein</fullName>
    </submittedName>
</protein>
<name>A0A545APQ9_9ACTN</name>
<dbReference type="PANTHER" id="PTHR30006">
    <property type="entry name" value="THIAMINE-BINDING PERIPLASMIC PROTEIN-RELATED"/>
    <property type="match status" value="1"/>
</dbReference>
<dbReference type="PANTHER" id="PTHR30006:SF2">
    <property type="entry name" value="ABC TRANSPORTER SUBSTRATE-BINDING PROTEIN"/>
    <property type="match status" value="1"/>
</dbReference>